<name>A0A818DT23_9BILA</name>
<evidence type="ECO:0000256" key="3">
    <source>
        <dbReference type="ARBA" id="ARBA00022989"/>
    </source>
</evidence>
<dbReference type="GO" id="GO:0005783">
    <property type="term" value="C:endoplasmic reticulum"/>
    <property type="evidence" value="ECO:0007669"/>
    <property type="project" value="TreeGrafter"/>
</dbReference>
<dbReference type="Proteomes" id="UP000663825">
    <property type="component" value="Unassembled WGS sequence"/>
</dbReference>
<dbReference type="OrthoDB" id="10036677at2759"/>
<feature type="transmembrane region" description="Helical" evidence="6">
    <location>
        <begin position="180"/>
        <end position="205"/>
    </location>
</feature>
<keyword evidence="3 6" id="KW-1133">Transmembrane helix</keyword>
<keyword evidence="2 5" id="KW-0812">Transmembrane</keyword>
<comment type="caution">
    <text evidence="8">The sequence shown here is derived from an EMBL/GenBank/DDBJ whole genome shotgun (WGS) entry which is preliminary data.</text>
</comment>
<dbReference type="AlphaFoldDB" id="A0A818DT23"/>
<proteinExistence type="predicted"/>
<evidence type="ECO:0000256" key="6">
    <source>
        <dbReference type="SAM" id="Phobius"/>
    </source>
</evidence>
<dbReference type="InterPro" id="IPR050846">
    <property type="entry name" value="TLCD"/>
</dbReference>
<evidence type="ECO:0000259" key="7">
    <source>
        <dbReference type="PROSITE" id="PS50922"/>
    </source>
</evidence>
<dbReference type="EMBL" id="CAJNYD010003456">
    <property type="protein sequence ID" value="CAF3511551.1"/>
    <property type="molecule type" value="Genomic_DNA"/>
</dbReference>
<evidence type="ECO:0000256" key="5">
    <source>
        <dbReference type="PROSITE-ProRule" id="PRU00205"/>
    </source>
</evidence>
<feature type="transmembrane region" description="Helical" evidence="6">
    <location>
        <begin position="98"/>
        <end position="120"/>
    </location>
</feature>
<accession>A0A818DT23</accession>
<evidence type="ECO:0000256" key="4">
    <source>
        <dbReference type="ARBA" id="ARBA00023136"/>
    </source>
</evidence>
<sequence length="275" mass="31481">MHTTTFSDEDYRVQYLGTNPSLRLPIWYMILFSFLGHSLLFYCLPTSITPFIKSYIISTVHACVSVLAVSIFYGRGLIDFTQVNKILGGGMAGTPDETMTYSICYSSGYFIYDLLIMLWFKSVRTPSAIAHHIIILVAGLAGLYTHVAHASHFFMLAEELSTIPLNLKTIYHKRTRLHDLFAHLFIVAFFFSRLIYGTIICSYTFRAVPIFIQMASTVHDTSSIAFVIAQVFLFIFTRLLNLYWTILIMRKLFVAFRSKRSPVLTNDMKLKKKAL</sequence>
<feature type="domain" description="TLC" evidence="7">
    <location>
        <begin position="47"/>
        <end position="257"/>
    </location>
</feature>
<dbReference type="PANTHER" id="PTHR13439">
    <property type="entry name" value="CT120 PROTEIN"/>
    <property type="match status" value="1"/>
</dbReference>
<reference evidence="8" key="1">
    <citation type="submission" date="2021-02" db="EMBL/GenBank/DDBJ databases">
        <authorList>
            <person name="Nowell W R."/>
        </authorList>
    </citation>
    <scope>NUCLEOTIDE SEQUENCE</scope>
</reference>
<organism evidence="8 10">
    <name type="scientific">Rotaria socialis</name>
    <dbReference type="NCBI Taxonomy" id="392032"/>
    <lineage>
        <taxon>Eukaryota</taxon>
        <taxon>Metazoa</taxon>
        <taxon>Spiralia</taxon>
        <taxon>Gnathifera</taxon>
        <taxon>Rotifera</taxon>
        <taxon>Eurotatoria</taxon>
        <taxon>Bdelloidea</taxon>
        <taxon>Philodinida</taxon>
        <taxon>Philodinidae</taxon>
        <taxon>Rotaria</taxon>
    </lineage>
</organism>
<gene>
    <name evidence="9" type="ORF">LUA448_LOCUS25909</name>
    <name evidence="8" type="ORF">TIS948_LOCUS31971</name>
</gene>
<dbReference type="Proteomes" id="UP000663833">
    <property type="component" value="Unassembled WGS sequence"/>
</dbReference>
<feature type="transmembrane region" description="Helical" evidence="6">
    <location>
        <begin position="56"/>
        <end position="78"/>
    </location>
</feature>
<dbReference type="GO" id="GO:0055088">
    <property type="term" value="P:lipid homeostasis"/>
    <property type="evidence" value="ECO:0007669"/>
    <property type="project" value="TreeGrafter"/>
</dbReference>
<evidence type="ECO:0000313" key="9">
    <source>
        <dbReference type="EMBL" id="CAF3511551.1"/>
    </source>
</evidence>
<dbReference type="PROSITE" id="PS50922">
    <property type="entry name" value="TLC"/>
    <property type="match status" value="1"/>
</dbReference>
<evidence type="ECO:0000256" key="1">
    <source>
        <dbReference type="ARBA" id="ARBA00004141"/>
    </source>
</evidence>
<protein>
    <recommendedName>
        <fullName evidence="7">TLC domain-containing protein</fullName>
    </recommendedName>
</protein>
<dbReference type="Pfam" id="PF03798">
    <property type="entry name" value="TRAM_LAG1_CLN8"/>
    <property type="match status" value="1"/>
</dbReference>
<evidence type="ECO:0000256" key="2">
    <source>
        <dbReference type="ARBA" id="ARBA00022692"/>
    </source>
</evidence>
<feature type="transmembrane region" description="Helical" evidence="6">
    <location>
        <begin position="225"/>
        <end position="249"/>
    </location>
</feature>
<evidence type="ECO:0000313" key="8">
    <source>
        <dbReference type="EMBL" id="CAF3451551.1"/>
    </source>
</evidence>
<dbReference type="GO" id="GO:0016020">
    <property type="term" value="C:membrane"/>
    <property type="evidence" value="ECO:0007669"/>
    <property type="project" value="UniProtKB-SubCell"/>
</dbReference>
<dbReference type="PANTHER" id="PTHR13439:SF0">
    <property type="entry name" value="TOPOISOMERASE I DAMAGE AFFECTED PROTEIN 4"/>
    <property type="match status" value="1"/>
</dbReference>
<dbReference type="InterPro" id="IPR006634">
    <property type="entry name" value="TLC-dom"/>
</dbReference>
<dbReference type="SMART" id="SM00724">
    <property type="entry name" value="TLC"/>
    <property type="match status" value="1"/>
</dbReference>
<evidence type="ECO:0000313" key="10">
    <source>
        <dbReference type="Proteomes" id="UP000663825"/>
    </source>
</evidence>
<keyword evidence="4 5" id="KW-0472">Membrane</keyword>
<dbReference type="EMBL" id="CAJNXB010005838">
    <property type="protein sequence ID" value="CAF3451551.1"/>
    <property type="molecule type" value="Genomic_DNA"/>
</dbReference>
<feature type="transmembrane region" description="Helical" evidence="6">
    <location>
        <begin position="127"/>
        <end position="144"/>
    </location>
</feature>
<comment type="subcellular location">
    <subcellularLocation>
        <location evidence="1">Membrane</location>
        <topology evidence="1">Multi-pass membrane protein</topology>
    </subcellularLocation>
</comment>
<feature type="transmembrane region" description="Helical" evidence="6">
    <location>
        <begin position="26"/>
        <end position="44"/>
    </location>
</feature>